<protein>
    <recommendedName>
        <fullName evidence="4">Secreted protein</fullName>
    </recommendedName>
</protein>
<comment type="caution">
    <text evidence="2">The sequence shown here is derived from an EMBL/GenBank/DDBJ whole genome shotgun (WGS) entry which is preliminary data.</text>
</comment>
<sequence>MKKKLHLLGKILWIILDKATHSHSCSLNSNYTVQRLIYEGTCAACSGTFSSSFISSLDSRNMLSNRTSPLFLLKA</sequence>
<dbReference type="EMBL" id="JARK01001723">
    <property type="protein sequence ID" value="EYB81296.1"/>
    <property type="molecule type" value="Genomic_DNA"/>
</dbReference>
<keyword evidence="1" id="KW-0732">Signal</keyword>
<evidence type="ECO:0000313" key="3">
    <source>
        <dbReference type="Proteomes" id="UP000024635"/>
    </source>
</evidence>
<evidence type="ECO:0000256" key="1">
    <source>
        <dbReference type="SAM" id="SignalP"/>
    </source>
</evidence>
<name>A0A016RSK9_9BILA</name>
<proteinExistence type="predicted"/>
<evidence type="ECO:0008006" key="4">
    <source>
        <dbReference type="Google" id="ProtNLM"/>
    </source>
</evidence>
<dbReference type="Proteomes" id="UP000024635">
    <property type="component" value="Unassembled WGS sequence"/>
</dbReference>
<dbReference type="AlphaFoldDB" id="A0A016RSK9"/>
<feature type="chain" id="PRO_5001485780" description="Secreted protein" evidence="1">
    <location>
        <begin position="23"/>
        <end position="75"/>
    </location>
</feature>
<organism evidence="2 3">
    <name type="scientific">Ancylostoma ceylanicum</name>
    <dbReference type="NCBI Taxonomy" id="53326"/>
    <lineage>
        <taxon>Eukaryota</taxon>
        <taxon>Metazoa</taxon>
        <taxon>Ecdysozoa</taxon>
        <taxon>Nematoda</taxon>
        <taxon>Chromadorea</taxon>
        <taxon>Rhabditida</taxon>
        <taxon>Rhabditina</taxon>
        <taxon>Rhabditomorpha</taxon>
        <taxon>Strongyloidea</taxon>
        <taxon>Ancylostomatidae</taxon>
        <taxon>Ancylostomatinae</taxon>
        <taxon>Ancylostoma</taxon>
    </lineage>
</organism>
<feature type="signal peptide" evidence="1">
    <location>
        <begin position="1"/>
        <end position="22"/>
    </location>
</feature>
<gene>
    <name evidence="2" type="primary">Acey_s0387.g461</name>
    <name evidence="2" type="ORF">Y032_0387g461</name>
</gene>
<evidence type="ECO:0000313" key="2">
    <source>
        <dbReference type="EMBL" id="EYB81296.1"/>
    </source>
</evidence>
<reference evidence="3" key="1">
    <citation type="journal article" date="2015" name="Nat. Genet.">
        <title>The genome and transcriptome of the zoonotic hookworm Ancylostoma ceylanicum identify infection-specific gene families.</title>
        <authorList>
            <person name="Schwarz E.M."/>
            <person name="Hu Y."/>
            <person name="Antoshechkin I."/>
            <person name="Miller M.M."/>
            <person name="Sternberg P.W."/>
            <person name="Aroian R.V."/>
        </authorList>
    </citation>
    <scope>NUCLEOTIDE SEQUENCE</scope>
    <source>
        <strain evidence="3">HY135</strain>
    </source>
</reference>
<accession>A0A016RSK9</accession>
<keyword evidence="3" id="KW-1185">Reference proteome</keyword>